<protein>
    <submittedName>
        <fullName evidence="1">Uncharacterized protein</fullName>
    </submittedName>
</protein>
<evidence type="ECO:0000313" key="1">
    <source>
        <dbReference type="EMBL" id="KKO75594.1"/>
    </source>
</evidence>
<name>A0A0F9ZDK1_9MICR</name>
<dbReference type="GeneID" id="36319148"/>
<keyword evidence="2" id="KW-1185">Reference proteome</keyword>
<dbReference type="AlphaFoldDB" id="A0A0F9ZDK1"/>
<sequence>MISVTKKSSVDIKDWFYETGSRNSLPESWDEFKLRIIDLCIEQVLDSLYRYTNEPWSKYVERIRDKAISTNASNEQVFKTLRRENSPEIFRNMFYTFEDLEKPAKTSMEY</sequence>
<dbReference type="EMBL" id="JPQZ01000017">
    <property type="protein sequence ID" value="KKO75594.1"/>
    <property type="molecule type" value="Genomic_DNA"/>
</dbReference>
<dbReference type="OrthoDB" id="2195904at2759"/>
<reference evidence="1 2" key="1">
    <citation type="journal article" date="2015" name="Environ. Microbiol.">
        <title>Genome analyses suggest the presence of polyploidy and recent human-driven expansions in eight global populations of the honeybee pathogen Nosema ceranae.</title>
        <authorList>
            <person name="Pelin A."/>
            <person name="Selman M."/>
            <person name="Aris-Brosou S."/>
            <person name="Farinelli L."/>
            <person name="Corradi N."/>
        </authorList>
    </citation>
    <scope>NUCLEOTIDE SEQUENCE [LARGE SCALE GENOMIC DNA]</scope>
    <source>
        <strain evidence="1 2">PA08 1199</strain>
    </source>
</reference>
<dbReference type="Proteomes" id="UP000034350">
    <property type="component" value="Unassembled WGS sequence"/>
</dbReference>
<evidence type="ECO:0000313" key="2">
    <source>
        <dbReference type="Proteomes" id="UP000034350"/>
    </source>
</evidence>
<gene>
    <name evidence="1" type="ORF">AAJ76_1700053397</name>
</gene>
<dbReference type="RefSeq" id="XP_024331336.1">
    <property type="nucleotide sequence ID" value="XM_024474236.1"/>
</dbReference>
<organism evidence="1 2">
    <name type="scientific">Vairimorpha ceranae</name>
    <dbReference type="NCBI Taxonomy" id="40302"/>
    <lineage>
        <taxon>Eukaryota</taxon>
        <taxon>Fungi</taxon>
        <taxon>Fungi incertae sedis</taxon>
        <taxon>Microsporidia</taxon>
        <taxon>Nosematidae</taxon>
        <taxon>Vairimorpha</taxon>
    </lineage>
</organism>
<proteinExistence type="predicted"/>
<comment type="caution">
    <text evidence="1">The sequence shown here is derived from an EMBL/GenBank/DDBJ whole genome shotgun (WGS) entry which is preliminary data.</text>
</comment>
<accession>A0A0F9ZDK1</accession>
<dbReference type="VEuPathDB" id="MicrosporidiaDB:AAJ76_1700053397"/>